<dbReference type="RefSeq" id="WP_259315357.1">
    <property type="nucleotide sequence ID" value="NZ_CP087164.1"/>
</dbReference>
<accession>A0A9E6XWF5</accession>
<dbReference type="AlphaFoldDB" id="A0A9E6XWF5"/>
<organism evidence="2 3">
    <name type="scientific">Capillimicrobium parvum</name>
    <dbReference type="NCBI Taxonomy" id="2884022"/>
    <lineage>
        <taxon>Bacteria</taxon>
        <taxon>Bacillati</taxon>
        <taxon>Actinomycetota</taxon>
        <taxon>Thermoleophilia</taxon>
        <taxon>Solirubrobacterales</taxon>
        <taxon>Capillimicrobiaceae</taxon>
        <taxon>Capillimicrobium</taxon>
    </lineage>
</organism>
<gene>
    <name evidence="2" type="ORF">DSM104329_02070</name>
</gene>
<keyword evidence="1" id="KW-0812">Transmembrane</keyword>
<dbReference type="EMBL" id="CP087164">
    <property type="protein sequence ID" value="UGS35675.1"/>
    <property type="molecule type" value="Genomic_DNA"/>
</dbReference>
<evidence type="ECO:0000313" key="2">
    <source>
        <dbReference type="EMBL" id="UGS35675.1"/>
    </source>
</evidence>
<evidence type="ECO:0000313" key="3">
    <source>
        <dbReference type="Proteomes" id="UP001162834"/>
    </source>
</evidence>
<keyword evidence="1" id="KW-1133">Transmembrane helix</keyword>
<evidence type="ECO:0000256" key="1">
    <source>
        <dbReference type="SAM" id="Phobius"/>
    </source>
</evidence>
<feature type="transmembrane region" description="Helical" evidence="1">
    <location>
        <begin position="12"/>
        <end position="45"/>
    </location>
</feature>
<dbReference type="KEGG" id="sbae:DSM104329_02070"/>
<proteinExistence type="predicted"/>
<keyword evidence="1" id="KW-0472">Membrane</keyword>
<keyword evidence="3" id="KW-1185">Reference proteome</keyword>
<reference evidence="2" key="1">
    <citation type="journal article" date="2022" name="Int. J. Syst. Evol. Microbiol.">
        <title>Pseudomonas aegrilactucae sp. nov. and Pseudomonas morbosilactucae sp. nov., pathogens causing bacterial rot of lettuce in Japan.</title>
        <authorList>
            <person name="Sawada H."/>
            <person name="Fujikawa T."/>
            <person name="Satou M."/>
        </authorList>
    </citation>
    <scope>NUCLEOTIDE SEQUENCE</scope>
    <source>
        <strain evidence="2">0166_1</strain>
    </source>
</reference>
<name>A0A9E6XWF5_9ACTN</name>
<sequence length="54" mass="5384">MADSRGGSIGGIGIGGILVIVGIVVAIVWSLLLGIIIALIGLVAFGGFAKGKWY</sequence>
<protein>
    <submittedName>
        <fullName evidence="2">Uncharacterized protein</fullName>
    </submittedName>
</protein>
<dbReference type="Proteomes" id="UP001162834">
    <property type="component" value="Chromosome"/>
</dbReference>